<sequence length="76" mass="8805">MSYDDTSSIVLLNLGQILQVNLSLTLAINTNDLEEYIMKQKRVEYLAISDKLFGNDKNLFSLKDEVKEFELYDIKV</sequence>
<dbReference type="AlphaFoldDB" id="A0A397SKE3"/>
<keyword evidence="2" id="KW-1185">Reference proteome</keyword>
<dbReference type="Proteomes" id="UP000265703">
    <property type="component" value="Unassembled WGS sequence"/>
</dbReference>
<comment type="caution">
    <text evidence="1">The sequence shown here is derived from an EMBL/GenBank/DDBJ whole genome shotgun (WGS) entry which is preliminary data.</text>
</comment>
<evidence type="ECO:0000313" key="2">
    <source>
        <dbReference type="Proteomes" id="UP000265703"/>
    </source>
</evidence>
<reference evidence="1 2" key="1">
    <citation type="submission" date="2018-06" db="EMBL/GenBank/DDBJ databases">
        <title>Comparative genomics reveals the genomic features of Rhizophagus irregularis, R. cerebriforme, R. diaphanum and Gigaspora rosea, and their symbiotic lifestyle signature.</title>
        <authorList>
            <person name="Morin E."/>
            <person name="San Clemente H."/>
            <person name="Chen E.C.H."/>
            <person name="De La Providencia I."/>
            <person name="Hainaut M."/>
            <person name="Kuo A."/>
            <person name="Kohler A."/>
            <person name="Murat C."/>
            <person name="Tang N."/>
            <person name="Roy S."/>
            <person name="Loubradou J."/>
            <person name="Henrissat B."/>
            <person name="Grigoriev I.V."/>
            <person name="Corradi N."/>
            <person name="Roux C."/>
            <person name="Martin F.M."/>
        </authorList>
    </citation>
    <scope>NUCLEOTIDE SEQUENCE [LARGE SCALE GENOMIC DNA]</scope>
    <source>
        <strain evidence="1 2">DAOM 227022</strain>
    </source>
</reference>
<protein>
    <submittedName>
        <fullName evidence="1">Uncharacterized protein</fullName>
    </submittedName>
</protein>
<accession>A0A397SKE3</accession>
<dbReference type="EMBL" id="QKYT01000483">
    <property type="protein sequence ID" value="RIA84575.1"/>
    <property type="molecule type" value="Genomic_DNA"/>
</dbReference>
<gene>
    <name evidence="1" type="ORF">C1645_832069</name>
</gene>
<organism evidence="1 2">
    <name type="scientific">Glomus cerebriforme</name>
    <dbReference type="NCBI Taxonomy" id="658196"/>
    <lineage>
        <taxon>Eukaryota</taxon>
        <taxon>Fungi</taxon>
        <taxon>Fungi incertae sedis</taxon>
        <taxon>Mucoromycota</taxon>
        <taxon>Glomeromycotina</taxon>
        <taxon>Glomeromycetes</taxon>
        <taxon>Glomerales</taxon>
        <taxon>Glomeraceae</taxon>
        <taxon>Glomus</taxon>
    </lineage>
</organism>
<dbReference type="OrthoDB" id="2483308at2759"/>
<name>A0A397SKE3_9GLOM</name>
<proteinExistence type="predicted"/>
<evidence type="ECO:0000313" key="1">
    <source>
        <dbReference type="EMBL" id="RIA84575.1"/>
    </source>
</evidence>